<dbReference type="Proteomes" id="UP001187315">
    <property type="component" value="Unassembled WGS sequence"/>
</dbReference>
<dbReference type="InterPro" id="IPR005804">
    <property type="entry name" value="FA_desaturase_dom"/>
</dbReference>
<evidence type="ECO:0000256" key="12">
    <source>
        <dbReference type="ARBA" id="ARBA00023136"/>
    </source>
</evidence>
<evidence type="ECO:0000313" key="18">
    <source>
        <dbReference type="EMBL" id="KAK2823606.1"/>
    </source>
</evidence>
<evidence type="ECO:0000256" key="10">
    <source>
        <dbReference type="ARBA" id="ARBA00023004"/>
    </source>
</evidence>
<evidence type="ECO:0000256" key="6">
    <source>
        <dbReference type="ARBA" id="ARBA00022723"/>
    </source>
</evidence>
<dbReference type="GO" id="GO:0004768">
    <property type="term" value="F:stearoyl-CoA 9-desaturase activity"/>
    <property type="evidence" value="ECO:0007669"/>
    <property type="project" value="TreeGrafter"/>
</dbReference>
<dbReference type="GO" id="GO:0006636">
    <property type="term" value="P:unsaturated fatty acid biosynthetic process"/>
    <property type="evidence" value="ECO:0007669"/>
    <property type="project" value="TreeGrafter"/>
</dbReference>
<dbReference type="GO" id="GO:0005506">
    <property type="term" value="F:iron ion binding"/>
    <property type="evidence" value="ECO:0007669"/>
    <property type="project" value="TreeGrafter"/>
</dbReference>
<organism evidence="18 19">
    <name type="scientific">Tachysurus vachellii</name>
    <name type="common">Darkbarbel catfish</name>
    <name type="synonym">Pelteobagrus vachellii</name>
    <dbReference type="NCBI Taxonomy" id="175792"/>
    <lineage>
        <taxon>Eukaryota</taxon>
        <taxon>Metazoa</taxon>
        <taxon>Chordata</taxon>
        <taxon>Craniata</taxon>
        <taxon>Vertebrata</taxon>
        <taxon>Euteleostomi</taxon>
        <taxon>Actinopterygii</taxon>
        <taxon>Neopterygii</taxon>
        <taxon>Teleostei</taxon>
        <taxon>Ostariophysi</taxon>
        <taxon>Siluriformes</taxon>
        <taxon>Bagridae</taxon>
        <taxon>Tachysurus</taxon>
    </lineage>
</organism>
<comment type="caution">
    <text evidence="18">The sequence shown here is derived from an EMBL/GenBank/DDBJ whole genome shotgun (WGS) entry which is preliminary data.</text>
</comment>
<evidence type="ECO:0000256" key="4">
    <source>
        <dbReference type="ARBA" id="ARBA00022516"/>
    </source>
</evidence>
<comment type="similarity">
    <text evidence="3 14">Belongs to the fatty acid desaturase type 1 family.</text>
</comment>
<keyword evidence="12 16" id="KW-0472">Membrane</keyword>
<dbReference type="PROSITE" id="PS00476">
    <property type="entry name" value="FATTY_ACID_DESATUR_1"/>
    <property type="match status" value="1"/>
</dbReference>
<dbReference type="Pfam" id="PF00487">
    <property type="entry name" value="FA_desaturase"/>
    <property type="match status" value="1"/>
</dbReference>
<feature type="transmembrane region" description="Helical" evidence="16">
    <location>
        <begin position="34"/>
        <end position="53"/>
    </location>
</feature>
<keyword evidence="9 14" id="KW-0560">Oxidoreductase</keyword>
<sequence length="346" mass="40183">MYALPDNGRNEVAHREGADGAESRVPNGTKRQRIVWRNVILMGLLHAGALYSVLLIPKAHPFTWIWSYICFMITALGITAGAHRLWSHRSYNAKLPLRIFLAAANSMAFQNDIYEWSRDHRSHHKYSETDADPHNAKRGFFFSHVGWLFVQKHKDVIDKGKRLDLSDLLADPVVVFQRKYYKMSVLVMCFFLPTMVPWYFWGESMWNSYFLASILRYTVALNLTWLVNSAAHMYGNRPYNKDINPRENRFVTFGAIGEGFHNFHHTFPFDYAASEFGLRYNITTCFIDLMCWLGLASNRKKATSEMVMARKLRTAGPRDRSRSSSNEEKTRITSEQKCTYHKVELD</sequence>
<evidence type="ECO:0000256" key="11">
    <source>
        <dbReference type="ARBA" id="ARBA00023098"/>
    </source>
</evidence>
<evidence type="ECO:0000256" key="14">
    <source>
        <dbReference type="RuleBase" id="RU000581"/>
    </source>
</evidence>
<keyword evidence="4 14" id="KW-0444">Lipid biosynthesis</keyword>
<keyword evidence="13 14" id="KW-0275">Fatty acid biosynthesis</keyword>
<comment type="domain">
    <text evidence="14">The histidine box domains are involved in binding the catalytic metal ions.</text>
</comment>
<keyword evidence="11" id="KW-0443">Lipid metabolism</keyword>
<accession>A0AA88RXQ9</accession>
<evidence type="ECO:0000256" key="7">
    <source>
        <dbReference type="ARBA" id="ARBA00022832"/>
    </source>
</evidence>
<gene>
    <name evidence="18" type="ORF">Q7C36_020206</name>
</gene>
<evidence type="ECO:0000256" key="1">
    <source>
        <dbReference type="ARBA" id="ARBA00001954"/>
    </source>
</evidence>
<evidence type="ECO:0000259" key="17">
    <source>
        <dbReference type="Pfam" id="PF00487"/>
    </source>
</evidence>
<keyword evidence="7" id="KW-0276">Fatty acid metabolism</keyword>
<dbReference type="CDD" id="cd03505">
    <property type="entry name" value="Delta9-FADS-like"/>
    <property type="match status" value="1"/>
</dbReference>
<feature type="region of interest" description="Disordered" evidence="15">
    <location>
        <begin position="312"/>
        <end position="335"/>
    </location>
</feature>
<dbReference type="GO" id="GO:0005789">
    <property type="term" value="C:endoplasmic reticulum membrane"/>
    <property type="evidence" value="ECO:0007669"/>
    <property type="project" value="TreeGrafter"/>
</dbReference>
<proteinExistence type="inferred from homology"/>
<keyword evidence="8 16" id="KW-1133">Transmembrane helix</keyword>
<dbReference type="PANTHER" id="PTHR11351">
    <property type="entry name" value="ACYL-COA DESATURASE"/>
    <property type="match status" value="1"/>
</dbReference>
<evidence type="ECO:0000256" key="2">
    <source>
        <dbReference type="ARBA" id="ARBA00004141"/>
    </source>
</evidence>
<dbReference type="PANTHER" id="PTHR11351:SF100">
    <property type="entry name" value="STEAROYL-COA DESATURASE 5"/>
    <property type="match status" value="1"/>
</dbReference>
<name>A0AA88RXQ9_TACVA</name>
<dbReference type="PRINTS" id="PR00075">
    <property type="entry name" value="FACDDSATRASE"/>
</dbReference>
<evidence type="ECO:0000256" key="3">
    <source>
        <dbReference type="ARBA" id="ARBA00009295"/>
    </source>
</evidence>
<feature type="transmembrane region" description="Helical" evidence="16">
    <location>
        <begin position="65"/>
        <end position="86"/>
    </location>
</feature>
<keyword evidence="6" id="KW-0479">Metal-binding</keyword>
<feature type="region of interest" description="Disordered" evidence="15">
    <location>
        <begin position="1"/>
        <end position="25"/>
    </location>
</feature>
<keyword evidence="19" id="KW-1185">Reference proteome</keyword>
<feature type="transmembrane region" description="Helical" evidence="16">
    <location>
        <begin position="180"/>
        <end position="200"/>
    </location>
</feature>
<feature type="compositionally biased region" description="Basic and acidic residues" evidence="15">
    <location>
        <begin position="316"/>
        <end position="334"/>
    </location>
</feature>
<dbReference type="InterPro" id="IPR015876">
    <property type="entry name" value="Acyl-CoA_DS"/>
</dbReference>
<feature type="compositionally biased region" description="Basic and acidic residues" evidence="15">
    <location>
        <begin position="8"/>
        <end position="22"/>
    </location>
</feature>
<evidence type="ECO:0000256" key="15">
    <source>
        <dbReference type="SAM" id="MobiDB-lite"/>
    </source>
</evidence>
<reference evidence="18" key="1">
    <citation type="submission" date="2023-08" db="EMBL/GenBank/DDBJ databases">
        <title>Pelteobagrus vachellii genome.</title>
        <authorList>
            <person name="Liu H."/>
        </authorList>
    </citation>
    <scope>NUCLEOTIDE SEQUENCE</scope>
    <source>
        <strain evidence="18">PRFRI_2022a</strain>
        <tissue evidence="18">Muscle</tissue>
    </source>
</reference>
<comment type="cofactor">
    <cofactor evidence="1 14">
        <name>Fe(2+)</name>
        <dbReference type="ChEBI" id="CHEBI:29033"/>
    </cofactor>
</comment>
<feature type="transmembrane region" description="Helical" evidence="16">
    <location>
        <begin position="206"/>
        <end position="227"/>
    </location>
</feature>
<evidence type="ECO:0000256" key="9">
    <source>
        <dbReference type="ARBA" id="ARBA00023002"/>
    </source>
</evidence>
<evidence type="ECO:0000256" key="5">
    <source>
        <dbReference type="ARBA" id="ARBA00022692"/>
    </source>
</evidence>
<evidence type="ECO:0000256" key="8">
    <source>
        <dbReference type="ARBA" id="ARBA00022989"/>
    </source>
</evidence>
<keyword evidence="10" id="KW-0408">Iron</keyword>
<comment type="subcellular location">
    <subcellularLocation>
        <location evidence="2">Membrane</location>
        <topology evidence="2">Multi-pass membrane protein</topology>
    </subcellularLocation>
</comment>
<feature type="domain" description="Fatty acid desaturase" evidence="17">
    <location>
        <begin position="64"/>
        <end position="268"/>
    </location>
</feature>
<protein>
    <recommendedName>
        <fullName evidence="17">Fatty acid desaturase domain-containing protein</fullName>
    </recommendedName>
</protein>
<dbReference type="AlphaFoldDB" id="A0AA88RXQ9"/>
<dbReference type="EMBL" id="JAVHJS010000021">
    <property type="protein sequence ID" value="KAK2823606.1"/>
    <property type="molecule type" value="Genomic_DNA"/>
</dbReference>
<evidence type="ECO:0000256" key="13">
    <source>
        <dbReference type="ARBA" id="ARBA00023160"/>
    </source>
</evidence>
<dbReference type="InterPro" id="IPR001522">
    <property type="entry name" value="FADS-1_CS"/>
</dbReference>
<evidence type="ECO:0000256" key="16">
    <source>
        <dbReference type="SAM" id="Phobius"/>
    </source>
</evidence>
<evidence type="ECO:0000313" key="19">
    <source>
        <dbReference type="Proteomes" id="UP001187315"/>
    </source>
</evidence>
<keyword evidence="5 14" id="KW-0812">Transmembrane</keyword>